<dbReference type="Proteomes" id="UP000218934">
    <property type="component" value="Unassembled WGS sequence"/>
</dbReference>
<accession>A0A2A4FTI9</accession>
<evidence type="ECO:0000313" key="2">
    <source>
        <dbReference type="Proteomes" id="UP000218934"/>
    </source>
</evidence>
<organism evidence="1 2">
    <name type="scientific">Rhizorhabdus dicambivorans</name>
    <dbReference type="NCBI Taxonomy" id="1850238"/>
    <lineage>
        <taxon>Bacteria</taxon>
        <taxon>Pseudomonadati</taxon>
        <taxon>Pseudomonadota</taxon>
        <taxon>Alphaproteobacteria</taxon>
        <taxon>Sphingomonadales</taxon>
        <taxon>Sphingomonadaceae</taxon>
        <taxon>Rhizorhabdus</taxon>
    </lineage>
</organism>
<sequence length="144" mass="16773">MPTHDQKMFLEDELKVRGLPYDHVSKIRFVEGPDENTNAFTRLALRRGHKAVTQGNTIYVRPDSFDKVTSFTEYTPFEEVYHTAQFKGDSNARFYNSYWLSMLGGVMSGLGPRDGNVQEAFAETEGKKMFRSYKSNRKRDRWSR</sequence>
<comment type="caution">
    <text evidence="1">The sequence shown here is derived from an EMBL/GenBank/DDBJ whole genome shotgun (WGS) entry which is preliminary data.</text>
</comment>
<evidence type="ECO:0000313" key="1">
    <source>
        <dbReference type="EMBL" id="PCE40758.1"/>
    </source>
</evidence>
<dbReference type="KEGG" id="rdi:CMV14_09655"/>
<reference evidence="1 2" key="1">
    <citation type="submission" date="2017-09" db="EMBL/GenBank/DDBJ databases">
        <title>The Catabolism of 3,6-Dichlorosalicylic acid is Initiated by the Cytochrome P450 Monooxygenase DsmABC in Rhizorhabdus dicambivorans Ndbn-20.</title>
        <authorList>
            <person name="Na L."/>
        </authorList>
    </citation>
    <scope>NUCLEOTIDE SEQUENCE [LARGE SCALE GENOMIC DNA]</scope>
    <source>
        <strain evidence="1 2">Ndbn-20m</strain>
    </source>
</reference>
<proteinExistence type="predicted"/>
<keyword evidence="2" id="KW-1185">Reference proteome</keyword>
<dbReference type="EMBL" id="NWUF01000023">
    <property type="protein sequence ID" value="PCE40758.1"/>
    <property type="molecule type" value="Genomic_DNA"/>
</dbReference>
<protein>
    <submittedName>
        <fullName evidence="1">Uncharacterized protein</fullName>
    </submittedName>
</protein>
<dbReference type="AlphaFoldDB" id="A0A2A4FTI9"/>
<gene>
    <name evidence="1" type="ORF">COO09_18765</name>
</gene>
<name>A0A2A4FTI9_9SPHN</name>